<reference evidence="3" key="1">
    <citation type="submission" date="2016-11" db="EMBL/GenBank/DDBJ databases">
        <authorList>
            <person name="Varghese N."/>
            <person name="Submissions S."/>
        </authorList>
    </citation>
    <scope>NUCLEOTIDE SEQUENCE [LARGE SCALE GENOMIC DNA]</scope>
    <source>
        <strain evidence="3">DSM 16219</strain>
    </source>
</reference>
<dbReference type="OrthoDB" id="5419700at2"/>
<evidence type="ECO:0000256" key="1">
    <source>
        <dbReference type="SAM" id="Phobius"/>
    </source>
</evidence>
<evidence type="ECO:0000313" key="3">
    <source>
        <dbReference type="Proteomes" id="UP000183994"/>
    </source>
</evidence>
<dbReference type="EMBL" id="FQZU01000008">
    <property type="protein sequence ID" value="SHJ48169.1"/>
    <property type="molecule type" value="Genomic_DNA"/>
</dbReference>
<dbReference type="AlphaFoldDB" id="A0A1M6JN57"/>
<protein>
    <submittedName>
        <fullName evidence="2">Rod shape-determining protein MreD</fullName>
    </submittedName>
</protein>
<feature type="transmembrane region" description="Helical" evidence="1">
    <location>
        <begin position="34"/>
        <end position="58"/>
    </location>
</feature>
<sequence>MIYFLQIMMGLFIVVFQTTSPGQAVPLLSSYDMMVVFVLGLGLFRPLKEGVIIAVVCGLAMDVYSGAPPWYYFVTYCWVYVAARWLPSFLHADNIIFMALFCGGGVLFQESFLHLCVFLLKSRPDVLIESLKQSGAAALSGAVTGPLVIWVHNSIVERETKRQDRRERFV</sequence>
<feature type="transmembrane region" description="Helical" evidence="1">
    <location>
        <begin position="70"/>
        <end position="89"/>
    </location>
</feature>
<dbReference type="Proteomes" id="UP000183994">
    <property type="component" value="Unassembled WGS sequence"/>
</dbReference>
<proteinExistence type="predicted"/>
<feature type="transmembrane region" description="Helical" evidence="1">
    <location>
        <begin position="95"/>
        <end position="120"/>
    </location>
</feature>
<dbReference type="STRING" id="1121393.SAMN02745216_01717"/>
<keyword evidence="1" id="KW-0812">Transmembrane</keyword>
<gene>
    <name evidence="2" type="ORF">SAMN02745216_01717</name>
</gene>
<name>A0A1M6JN57_9BACT</name>
<accession>A0A1M6JN57</accession>
<evidence type="ECO:0000313" key="2">
    <source>
        <dbReference type="EMBL" id="SHJ48169.1"/>
    </source>
</evidence>
<dbReference type="RefSeq" id="WP_073474950.1">
    <property type="nucleotide sequence ID" value="NZ_FQZU01000008.1"/>
</dbReference>
<keyword evidence="1" id="KW-0472">Membrane</keyword>
<keyword evidence="3" id="KW-1185">Reference proteome</keyword>
<keyword evidence="1" id="KW-1133">Transmembrane helix</keyword>
<organism evidence="2 3">
    <name type="scientific">Desulfatibacillum alkenivorans DSM 16219</name>
    <dbReference type="NCBI Taxonomy" id="1121393"/>
    <lineage>
        <taxon>Bacteria</taxon>
        <taxon>Pseudomonadati</taxon>
        <taxon>Thermodesulfobacteriota</taxon>
        <taxon>Desulfobacteria</taxon>
        <taxon>Desulfobacterales</taxon>
        <taxon>Desulfatibacillaceae</taxon>
        <taxon>Desulfatibacillum</taxon>
    </lineage>
</organism>